<dbReference type="PANTHER" id="PTHR43297">
    <property type="entry name" value="OLIGOPEPTIDE TRANSPORT ATP-BINDING PROTEIN APPD"/>
    <property type="match status" value="1"/>
</dbReference>
<dbReference type="Gene3D" id="3.40.50.300">
    <property type="entry name" value="P-loop containing nucleotide triphosphate hydrolases"/>
    <property type="match status" value="1"/>
</dbReference>
<keyword evidence="6 7" id="KW-0472">Membrane</keyword>
<protein>
    <recommendedName>
        <fullName evidence="8">ABC transporter domain-containing protein</fullName>
    </recommendedName>
</protein>
<keyword evidence="7" id="KW-1133">Transmembrane helix</keyword>
<dbReference type="SUPFAM" id="SSF53795">
    <property type="entry name" value="PEP carboxykinase-like"/>
    <property type="match status" value="1"/>
</dbReference>
<feature type="transmembrane region" description="Helical" evidence="7">
    <location>
        <begin position="219"/>
        <end position="239"/>
    </location>
</feature>
<keyword evidence="3" id="KW-1003">Cell membrane</keyword>
<dbReference type="Pfam" id="PF00005">
    <property type="entry name" value="ABC_tran"/>
    <property type="match status" value="1"/>
</dbReference>
<evidence type="ECO:0000256" key="7">
    <source>
        <dbReference type="SAM" id="Phobius"/>
    </source>
</evidence>
<gene>
    <name evidence="9" type="ORF">METZ01_LOCUS61676</name>
</gene>
<sequence>MKTHFKVGDQWATAVHGVDFDIYEGETLGIVGESGSGKSVSVLSLIQLIPNPPGEVVEGEFYFKGEKIFDGGELAKVKEMPKYLHFRGLSENVRKTLAMLFFSGWLVLHVALNIPGILLFFISLILNSVLTGYLFYNSPYKKTYNKWRGNMFQRMRDLRGDEIAMIFQEPMTSLNPVYTVGFQIIEALKPQKFQEYIKNGIINLAKSLKSTPKSMRIKISIFFALFVMIFTQLVNGWTFQIATVCISLLKGAIFP</sequence>
<dbReference type="EMBL" id="UINC01003734">
    <property type="protein sequence ID" value="SVA08822.1"/>
    <property type="molecule type" value="Genomic_DNA"/>
</dbReference>
<accession>A0A381SXT6</accession>
<feature type="non-terminal residue" evidence="9">
    <location>
        <position position="255"/>
    </location>
</feature>
<organism evidence="9">
    <name type="scientific">marine metagenome</name>
    <dbReference type="NCBI Taxonomy" id="408172"/>
    <lineage>
        <taxon>unclassified sequences</taxon>
        <taxon>metagenomes</taxon>
        <taxon>ecological metagenomes</taxon>
    </lineage>
</organism>
<dbReference type="AlphaFoldDB" id="A0A381SXT6"/>
<dbReference type="InterPro" id="IPR003439">
    <property type="entry name" value="ABC_transporter-like_ATP-bd"/>
</dbReference>
<dbReference type="InterPro" id="IPR050388">
    <property type="entry name" value="ABC_Ni/Peptide_Import"/>
</dbReference>
<proteinExistence type="predicted"/>
<feature type="transmembrane region" description="Helical" evidence="7">
    <location>
        <begin position="118"/>
        <end position="136"/>
    </location>
</feature>
<name>A0A381SXT6_9ZZZZ</name>
<dbReference type="GO" id="GO:0005524">
    <property type="term" value="F:ATP binding"/>
    <property type="evidence" value="ECO:0007669"/>
    <property type="project" value="InterPro"/>
</dbReference>
<evidence type="ECO:0000313" key="9">
    <source>
        <dbReference type="EMBL" id="SVA08822.1"/>
    </source>
</evidence>
<dbReference type="GO" id="GO:0016887">
    <property type="term" value="F:ATP hydrolysis activity"/>
    <property type="evidence" value="ECO:0007669"/>
    <property type="project" value="InterPro"/>
</dbReference>
<evidence type="ECO:0000256" key="1">
    <source>
        <dbReference type="ARBA" id="ARBA00004370"/>
    </source>
</evidence>
<keyword evidence="5" id="KW-1278">Translocase</keyword>
<dbReference type="PANTHER" id="PTHR43297:SF14">
    <property type="entry name" value="ATPASE AAA-TYPE CORE DOMAIN-CONTAINING PROTEIN"/>
    <property type="match status" value="1"/>
</dbReference>
<evidence type="ECO:0000259" key="8">
    <source>
        <dbReference type="Pfam" id="PF00005"/>
    </source>
</evidence>
<reference evidence="9" key="1">
    <citation type="submission" date="2018-05" db="EMBL/GenBank/DDBJ databases">
        <authorList>
            <person name="Lanie J.A."/>
            <person name="Ng W.-L."/>
            <person name="Kazmierczak K.M."/>
            <person name="Andrzejewski T.M."/>
            <person name="Davidsen T.M."/>
            <person name="Wayne K.J."/>
            <person name="Tettelin H."/>
            <person name="Glass J.I."/>
            <person name="Rusch D."/>
            <person name="Podicherti R."/>
            <person name="Tsui H.-C.T."/>
            <person name="Winkler M.E."/>
        </authorList>
    </citation>
    <scope>NUCLEOTIDE SEQUENCE</scope>
</reference>
<evidence type="ECO:0000256" key="3">
    <source>
        <dbReference type="ARBA" id="ARBA00022475"/>
    </source>
</evidence>
<evidence type="ECO:0000256" key="2">
    <source>
        <dbReference type="ARBA" id="ARBA00022448"/>
    </source>
</evidence>
<keyword evidence="7" id="KW-0812">Transmembrane</keyword>
<evidence type="ECO:0000256" key="5">
    <source>
        <dbReference type="ARBA" id="ARBA00022967"/>
    </source>
</evidence>
<evidence type="ECO:0000256" key="4">
    <source>
        <dbReference type="ARBA" id="ARBA00022519"/>
    </source>
</evidence>
<feature type="domain" description="ABC transporter" evidence="8">
    <location>
        <begin position="16"/>
        <end position="60"/>
    </location>
</feature>
<keyword evidence="2" id="KW-0813">Transport</keyword>
<comment type="subcellular location">
    <subcellularLocation>
        <location evidence="1">Membrane</location>
    </subcellularLocation>
</comment>
<dbReference type="GO" id="GO:0016020">
    <property type="term" value="C:membrane"/>
    <property type="evidence" value="ECO:0007669"/>
    <property type="project" value="UniProtKB-SubCell"/>
</dbReference>
<dbReference type="InterPro" id="IPR027417">
    <property type="entry name" value="P-loop_NTPase"/>
</dbReference>
<feature type="transmembrane region" description="Helical" evidence="7">
    <location>
        <begin position="96"/>
        <end position="112"/>
    </location>
</feature>
<keyword evidence="4" id="KW-0997">Cell inner membrane</keyword>
<evidence type="ECO:0000256" key="6">
    <source>
        <dbReference type="ARBA" id="ARBA00023136"/>
    </source>
</evidence>